<dbReference type="Proteomes" id="UP001202328">
    <property type="component" value="Unassembled WGS sequence"/>
</dbReference>
<reference evidence="2" key="1">
    <citation type="submission" date="2022-04" db="EMBL/GenBank/DDBJ databases">
        <title>A functionally conserved STORR gene fusion in Papaver species that diverged 16.8 million years ago.</title>
        <authorList>
            <person name="Catania T."/>
        </authorList>
    </citation>
    <scope>NUCLEOTIDE SEQUENCE</scope>
    <source>
        <strain evidence="2">S-188037</strain>
    </source>
</reference>
<organism evidence="2 3">
    <name type="scientific">Papaver atlanticum</name>
    <dbReference type="NCBI Taxonomy" id="357466"/>
    <lineage>
        <taxon>Eukaryota</taxon>
        <taxon>Viridiplantae</taxon>
        <taxon>Streptophyta</taxon>
        <taxon>Embryophyta</taxon>
        <taxon>Tracheophyta</taxon>
        <taxon>Spermatophyta</taxon>
        <taxon>Magnoliopsida</taxon>
        <taxon>Ranunculales</taxon>
        <taxon>Papaveraceae</taxon>
        <taxon>Papaveroideae</taxon>
        <taxon>Papaver</taxon>
    </lineage>
</organism>
<protein>
    <submittedName>
        <fullName evidence="2">Uncharacterized protein</fullName>
    </submittedName>
</protein>
<evidence type="ECO:0000313" key="2">
    <source>
        <dbReference type="EMBL" id="KAI3863958.1"/>
    </source>
</evidence>
<feature type="transmembrane region" description="Helical" evidence="1">
    <location>
        <begin position="141"/>
        <end position="157"/>
    </location>
</feature>
<keyword evidence="1" id="KW-0812">Transmembrane</keyword>
<keyword evidence="1" id="KW-1133">Transmembrane helix</keyword>
<dbReference type="AlphaFoldDB" id="A0AAD4S619"/>
<evidence type="ECO:0000313" key="3">
    <source>
        <dbReference type="Proteomes" id="UP001202328"/>
    </source>
</evidence>
<keyword evidence="3" id="KW-1185">Reference proteome</keyword>
<dbReference type="EMBL" id="JAJJMB010014022">
    <property type="protein sequence ID" value="KAI3863958.1"/>
    <property type="molecule type" value="Genomic_DNA"/>
</dbReference>
<sequence>MQHQSLVLDSYYQSHLLFSNNKNHLSFRSRNLLIKKPFRLPLHVNLTSSSHRKRSRTNAIVCARKRRGTIGLGKSGKTLIKSALRIATNLNFFPEPVNLIIREGLRSNGNNGGGFGGSWNGFRGGGGGFDGWRRKKMNLGLLKYLFGVCVLVLLLVFRKESQGLSDLGIFGILGLFLLSVLERDWKRGIKNWGFGFCTCAVLMSLVFNRGEDFQKWVKSFTVSSSPFMEFVTRRKRTWTRRRRAL</sequence>
<name>A0AAD4S619_9MAGN</name>
<comment type="caution">
    <text evidence="2">The sequence shown here is derived from an EMBL/GenBank/DDBJ whole genome shotgun (WGS) entry which is preliminary data.</text>
</comment>
<keyword evidence="1" id="KW-0472">Membrane</keyword>
<accession>A0AAD4S619</accession>
<feature type="transmembrane region" description="Helical" evidence="1">
    <location>
        <begin position="163"/>
        <end position="181"/>
    </location>
</feature>
<evidence type="ECO:0000256" key="1">
    <source>
        <dbReference type="SAM" id="Phobius"/>
    </source>
</evidence>
<gene>
    <name evidence="2" type="ORF">MKW98_031550</name>
</gene>
<proteinExistence type="predicted"/>